<gene>
    <name evidence="1" type="ORF">TASK_LOCUS2400</name>
</gene>
<dbReference type="AlphaFoldDB" id="A0A0R3VYA5"/>
<evidence type="ECO:0000313" key="3">
    <source>
        <dbReference type="WBParaSite" id="TASK_0000239901-mRNA-1"/>
    </source>
</evidence>
<evidence type="ECO:0000313" key="2">
    <source>
        <dbReference type="Proteomes" id="UP000282613"/>
    </source>
</evidence>
<reference evidence="1 2" key="2">
    <citation type="submission" date="2018-11" db="EMBL/GenBank/DDBJ databases">
        <authorList>
            <consortium name="Pathogen Informatics"/>
        </authorList>
    </citation>
    <scope>NUCLEOTIDE SEQUENCE [LARGE SCALE GENOMIC DNA]</scope>
</reference>
<sequence>MQGPVVPEIRSRHLFLQQRTKANAVVPQAESGADDVCRALFRAEALLMDEFDDLRSQLTDITGVQVEEPRALLINSMIMFSLRVTKPG</sequence>
<evidence type="ECO:0000313" key="1">
    <source>
        <dbReference type="EMBL" id="VDK25081.1"/>
    </source>
</evidence>
<reference evidence="3" key="1">
    <citation type="submission" date="2017-02" db="UniProtKB">
        <authorList>
            <consortium name="WormBaseParasite"/>
        </authorList>
    </citation>
    <scope>IDENTIFICATION</scope>
</reference>
<dbReference type="EMBL" id="UYRS01001593">
    <property type="protein sequence ID" value="VDK25081.1"/>
    <property type="molecule type" value="Genomic_DNA"/>
</dbReference>
<name>A0A0R3VYA5_TAEAS</name>
<keyword evidence="2" id="KW-1185">Reference proteome</keyword>
<accession>A0A0R3VYA5</accession>
<dbReference type="WBParaSite" id="TASK_0000239901-mRNA-1">
    <property type="protein sequence ID" value="TASK_0000239901-mRNA-1"/>
    <property type="gene ID" value="TASK_0000239901"/>
</dbReference>
<proteinExistence type="predicted"/>
<protein>
    <submittedName>
        <fullName evidence="3">AAA_9 domain-containing protein</fullName>
    </submittedName>
</protein>
<organism evidence="3">
    <name type="scientific">Taenia asiatica</name>
    <name type="common">Asian tapeworm</name>
    <dbReference type="NCBI Taxonomy" id="60517"/>
    <lineage>
        <taxon>Eukaryota</taxon>
        <taxon>Metazoa</taxon>
        <taxon>Spiralia</taxon>
        <taxon>Lophotrochozoa</taxon>
        <taxon>Platyhelminthes</taxon>
        <taxon>Cestoda</taxon>
        <taxon>Eucestoda</taxon>
        <taxon>Cyclophyllidea</taxon>
        <taxon>Taeniidae</taxon>
        <taxon>Taenia</taxon>
    </lineage>
</organism>
<dbReference type="Proteomes" id="UP000282613">
    <property type="component" value="Unassembled WGS sequence"/>
</dbReference>